<organism evidence="1 2">
    <name type="scientific">Actinoallomurus iriomotensis</name>
    <dbReference type="NCBI Taxonomy" id="478107"/>
    <lineage>
        <taxon>Bacteria</taxon>
        <taxon>Bacillati</taxon>
        <taxon>Actinomycetota</taxon>
        <taxon>Actinomycetes</taxon>
        <taxon>Streptosporangiales</taxon>
        <taxon>Thermomonosporaceae</taxon>
        <taxon>Actinoallomurus</taxon>
    </lineage>
</organism>
<dbReference type="Proteomes" id="UP001165074">
    <property type="component" value="Unassembled WGS sequence"/>
</dbReference>
<name>A0A9W6S4I7_9ACTN</name>
<evidence type="ECO:0000313" key="2">
    <source>
        <dbReference type="Proteomes" id="UP001165074"/>
    </source>
</evidence>
<accession>A0A9W6S4I7</accession>
<proteinExistence type="predicted"/>
<comment type="caution">
    <text evidence="1">The sequence shown here is derived from an EMBL/GenBank/DDBJ whole genome shotgun (WGS) entry which is preliminary data.</text>
</comment>
<protein>
    <submittedName>
        <fullName evidence="1">Uncharacterized protein</fullName>
    </submittedName>
</protein>
<evidence type="ECO:0000313" key="1">
    <source>
        <dbReference type="EMBL" id="GLY88095.1"/>
    </source>
</evidence>
<reference evidence="1" key="1">
    <citation type="submission" date="2023-03" db="EMBL/GenBank/DDBJ databases">
        <title>Actinoallomurus iriomotensis NBRC 103684.</title>
        <authorList>
            <person name="Ichikawa N."/>
            <person name="Sato H."/>
            <person name="Tonouchi N."/>
        </authorList>
    </citation>
    <scope>NUCLEOTIDE SEQUENCE</scope>
    <source>
        <strain evidence="1">NBRC 103684</strain>
    </source>
</reference>
<dbReference type="EMBL" id="BSTK01000009">
    <property type="protein sequence ID" value="GLY88095.1"/>
    <property type="molecule type" value="Genomic_DNA"/>
</dbReference>
<gene>
    <name evidence="1" type="ORF">Airi02_060240</name>
</gene>
<sequence>MAVHSGCWATASRVRELDGGTTTTLARRLNLALNTIKRYARIDKPTQVRRGALYD</sequence>
<dbReference type="AlphaFoldDB" id="A0A9W6S4I7"/>
<keyword evidence="2" id="KW-1185">Reference proteome</keyword>
<dbReference type="RefSeq" id="WP_285577666.1">
    <property type="nucleotide sequence ID" value="NZ_BSTK01000009.1"/>
</dbReference>